<dbReference type="EMBL" id="UXSR01000129">
    <property type="protein sequence ID" value="VDD75140.1"/>
    <property type="molecule type" value="Genomic_DNA"/>
</dbReference>
<dbReference type="AlphaFoldDB" id="A0A0R3U3J2"/>
<protein>
    <submittedName>
        <fullName evidence="1">Uncharacterized protein</fullName>
    </submittedName>
</protein>
<gene>
    <name evidence="1" type="ORF">MCOS_LOCUS1143</name>
</gene>
<organism evidence="1 2">
    <name type="scientific">Mesocestoides corti</name>
    <name type="common">Flatworm</name>
    <dbReference type="NCBI Taxonomy" id="53468"/>
    <lineage>
        <taxon>Eukaryota</taxon>
        <taxon>Metazoa</taxon>
        <taxon>Spiralia</taxon>
        <taxon>Lophotrochozoa</taxon>
        <taxon>Platyhelminthes</taxon>
        <taxon>Cestoda</taxon>
        <taxon>Eucestoda</taxon>
        <taxon>Cyclophyllidea</taxon>
        <taxon>Mesocestoididae</taxon>
        <taxon>Mesocestoides</taxon>
    </lineage>
</organism>
<reference evidence="1 2" key="1">
    <citation type="submission" date="2018-10" db="EMBL/GenBank/DDBJ databases">
        <authorList>
            <consortium name="Pathogen Informatics"/>
        </authorList>
    </citation>
    <scope>NUCLEOTIDE SEQUENCE [LARGE SCALE GENOMIC DNA]</scope>
</reference>
<evidence type="ECO:0000313" key="2">
    <source>
        <dbReference type="Proteomes" id="UP000267029"/>
    </source>
</evidence>
<keyword evidence="2" id="KW-1185">Reference proteome</keyword>
<name>A0A0R3U3J2_MESCO</name>
<sequence>MYRYIVTTAEGEAGAKDGASMSQLVRRFFPLLMGPEFEHSQGTPDPPKLNCLANLLLFLTFRDFDLKPSEHNQVRLDLVVNCRRVPAPMSGLLPPPPPPPLTPERHYIARSCLAFILARGDDEGLYLDAENDNRPPRAHTLWPKGGGRIYNDVGGLDEARVTHWESVQWRDGIGKACFEVLQCSMRVVLKAGLPDA</sequence>
<accession>A0A0R3U3J2</accession>
<proteinExistence type="predicted"/>
<evidence type="ECO:0000313" key="1">
    <source>
        <dbReference type="EMBL" id="VDD75140.1"/>
    </source>
</evidence>
<dbReference type="Proteomes" id="UP000267029">
    <property type="component" value="Unassembled WGS sequence"/>
</dbReference>